<name>A0ABS3GXM6_9ENTE</name>
<sequence>MWFFKSKEERATEKAIEDARIFTEEVEQEKLINNLSNENLSKRAAKIDGINLKSNEFCYFSATEYFRWQEQKTRTVKTNYSGLKYSFRIAKGVHYKIGSTKHNSSRVTEWNVVFSGVPFLTNKRIIFVNDNGMKTISLSSIVGMKPFTDGTHLYRESGKVILLEATDTIEFNVILSRILNNDFDMH</sequence>
<keyword evidence="2" id="KW-1185">Reference proteome</keyword>
<accession>A0ABS3GXM6</accession>
<dbReference type="EMBL" id="JAFLWD010000009">
    <property type="protein sequence ID" value="MBO0439580.1"/>
    <property type="molecule type" value="Genomic_DNA"/>
</dbReference>
<gene>
    <name evidence="1" type="ORF">JZO69_04355</name>
</gene>
<organism evidence="1 2">
    <name type="scientific">Candidatus Enterococcus ikei</name>
    <dbReference type="NCBI Taxonomy" id="2815326"/>
    <lineage>
        <taxon>Bacteria</taxon>
        <taxon>Bacillati</taxon>
        <taxon>Bacillota</taxon>
        <taxon>Bacilli</taxon>
        <taxon>Lactobacillales</taxon>
        <taxon>Enterococcaceae</taxon>
        <taxon>Enterococcus</taxon>
    </lineage>
</organism>
<proteinExistence type="predicted"/>
<evidence type="ECO:0000313" key="1">
    <source>
        <dbReference type="EMBL" id="MBO0439580.1"/>
    </source>
</evidence>
<protein>
    <submittedName>
        <fullName evidence="1">Uncharacterized protein</fullName>
    </submittedName>
</protein>
<evidence type="ECO:0000313" key="2">
    <source>
        <dbReference type="Proteomes" id="UP000664632"/>
    </source>
</evidence>
<reference evidence="1 2" key="1">
    <citation type="submission" date="2021-03" db="EMBL/GenBank/DDBJ databases">
        <title>Enterococcal diversity collection.</title>
        <authorList>
            <person name="Gilmore M.S."/>
            <person name="Schwartzman J."/>
            <person name="Van Tyne D."/>
            <person name="Martin M."/>
            <person name="Earl A.M."/>
            <person name="Manson A.L."/>
            <person name="Straub T."/>
            <person name="Salamzade R."/>
            <person name="Saavedra J."/>
            <person name="Lebreton F."/>
            <person name="Prichula J."/>
            <person name="Schaufler K."/>
            <person name="Gaca A."/>
            <person name="Sgardioli B."/>
            <person name="Wagenaar J."/>
            <person name="Strong T."/>
        </authorList>
    </citation>
    <scope>NUCLEOTIDE SEQUENCE [LARGE SCALE GENOMIC DNA]</scope>
    <source>
        <strain evidence="1 2">DIV0869a</strain>
    </source>
</reference>
<dbReference type="Proteomes" id="UP000664632">
    <property type="component" value="Unassembled WGS sequence"/>
</dbReference>
<dbReference type="RefSeq" id="WP_207111674.1">
    <property type="nucleotide sequence ID" value="NZ_JAFLWD010000009.1"/>
</dbReference>
<comment type="caution">
    <text evidence="1">The sequence shown here is derived from an EMBL/GenBank/DDBJ whole genome shotgun (WGS) entry which is preliminary data.</text>
</comment>